<comment type="cofactor">
    <cofactor evidence="18">
        <name>Cu cation</name>
        <dbReference type="ChEBI" id="CHEBI:23378"/>
    </cofactor>
    <text evidence="18">Binds a copper A center.</text>
</comment>
<evidence type="ECO:0000256" key="12">
    <source>
        <dbReference type="ARBA" id="ARBA00023008"/>
    </source>
</evidence>
<evidence type="ECO:0000256" key="16">
    <source>
        <dbReference type="PROSITE-ProRule" id="PRU00433"/>
    </source>
</evidence>
<dbReference type="Pfam" id="PF00034">
    <property type="entry name" value="Cytochrom_C"/>
    <property type="match status" value="1"/>
</dbReference>
<feature type="domain" description="Cytochrome oxidase subunit II copper A binding" evidence="20">
    <location>
        <begin position="97"/>
        <end position="208"/>
    </location>
</feature>
<dbReference type="InterPro" id="IPR014222">
    <property type="entry name" value="Cyt_c_oxidase_su2"/>
</dbReference>
<dbReference type="PROSITE" id="PS00078">
    <property type="entry name" value="COX2"/>
    <property type="match status" value="1"/>
</dbReference>
<keyword evidence="23" id="KW-1185">Reference proteome</keyword>
<dbReference type="NCBIfam" id="TIGR02866">
    <property type="entry name" value="CoxB"/>
    <property type="match status" value="1"/>
</dbReference>
<dbReference type="Pfam" id="PF02790">
    <property type="entry name" value="COX2_TM"/>
    <property type="match status" value="1"/>
</dbReference>
<feature type="domain" description="Cytochrome c" evidence="21">
    <location>
        <begin position="217"/>
        <end position="311"/>
    </location>
</feature>
<keyword evidence="9 17" id="KW-0249">Electron transport</keyword>
<dbReference type="Gene3D" id="2.60.40.420">
    <property type="entry name" value="Cupredoxins - blue copper proteins"/>
    <property type="match status" value="1"/>
</dbReference>
<evidence type="ECO:0000256" key="1">
    <source>
        <dbReference type="ARBA" id="ARBA00004141"/>
    </source>
</evidence>
<dbReference type="EMBL" id="JAPTHD010000004">
    <property type="protein sequence ID" value="MDV5824389.1"/>
    <property type="molecule type" value="Genomic_DNA"/>
</dbReference>
<keyword evidence="13 19" id="KW-0472">Membrane</keyword>
<evidence type="ECO:0000256" key="13">
    <source>
        <dbReference type="ARBA" id="ARBA00023136"/>
    </source>
</evidence>
<dbReference type="InterPro" id="IPR011759">
    <property type="entry name" value="Cyt_c_oxidase_su2_TM_dom"/>
</dbReference>
<dbReference type="Gene3D" id="1.10.287.90">
    <property type="match status" value="1"/>
</dbReference>
<dbReference type="EC" id="7.1.1.9" evidence="18"/>
<evidence type="ECO:0000256" key="14">
    <source>
        <dbReference type="ARBA" id="ARBA00024688"/>
    </source>
</evidence>
<evidence type="ECO:0000256" key="7">
    <source>
        <dbReference type="ARBA" id="ARBA00022723"/>
    </source>
</evidence>
<accession>A0ABU3ZY29</accession>
<keyword evidence="10 19" id="KW-1133">Transmembrane helix</keyword>
<dbReference type="InterPro" id="IPR001505">
    <property type="entry name" value="Copper_CuA"/>
</dbReference>
<evidence type="ECO:0000256" key="19">
    <source>
        <dbReference type="SAM" id="Phobius"/>
    </source>
</evidence>
<evidence type="ECO:0000256" key="15">
    <source>
        <dbReference type="ARBA" id="ARBA00047816"/>
    </source>
</evidence>
<evidence type="ECO:0000256" key="5">
    <source>
        <dbReference type="ARBA" id="ARBA00022660"/>
    </source>
</evidence>
<comment type="similarity">
    <text evidence="2 17">Belongs to the cytochrome c oxidase subunit 2 family.</text>
</comment>
<keyword evidence="8" id="KW-1278">Translocase</keyword>
<reference evidence="23" key="1">
    <citation type="journal article" date="2022" name="J Environ Chem Eng">
        <title>Biodegradation of petroleum oil using a constructed nonpathogenic and heavy metal-tolerant bacterial consortium isolated from marine sponges.</title>
        <authorList>
            <person name="Dechsakulwatana C."/>
            <person name="Rungsihiranrut A."/>
            <person name="Muangchinda C."/>
            <person name="Ningthoujam R."/>
            <person name="Klankeo P."/>
            <person name="Pinyakong O."/>
        </authorList>
    </citation>
    <scope>NUCLEOTIDE SEQUENCE [LARGE SCALE GENOMIC DNA]</scope>
    <source>
        <strain evidence="23">MO2-4</strain>
    </source>
</reference>
<evidence type="ECO:0000256" key="8">
    <source>
        <dbReference type="ARBA" id="ARBA00022967"/>
    </source>
</evidence>
<keyword evidence="11 16" id="KW-0408">Iron</keyword>
<evidence type="ECO:0000256" key="3">
    <source>
        <dbReference type="ARBA" id="ARBA00022448"/>
    </source>
</evidence>
<evidence type="ECO:0000256" key="2">
    <source>
        <dbReference type="ARBA" id="ARBA00007866"/>
    </source>
</evidence>
<dbReference type="InterPro" id="IPR008972">
    <property type="entry name" value="Cupredoxin"/>
</dbReference>
<feature type="transmembrane region" description="Helical" evidence="19">
    <location>
        <begin position="64"/>
        <end position="85"/>
    </location>
</feature>
<keyword evidence="4 16" id="KW-0349">Heme</keyword>
<dbReference type="Gene3D" id="1.10.760.10">
    <property type="entry name" value="Cytochrome c-like domain"/>
    <property type="match status" value="1"/>
</dbReference>
<sequence>MSGGVLFWPPAASHHAEQVDLLIGSFGAMIWLLTLPVFVLMAWFTIRYRRSKDVNRDHAPTRNLWVELGWSIIPFILTLGFYVWATMLFLDIYRPPADAVPIHVVAKQWMWKFQHPDGAREINALHVPAGRPVKLIMTSEDVIHSFYVPALRVKQDLVPGRYTSLWFDAEKPGRYPLRCAEFCGTDHSVMGGMLIVMPPQDYAAWLARNRDGGTDGTLAQAGARLFRDLGCSGCHGAASAVKAPPLGGIFGRPVALSSGDTLIADDQYLSDSILLPNKQVVAGYDPIMPTYGNVLRPEQVNALVAYLKSTRASKDSQ</sequence>
<evidence type="ECO:0000256" key="6">
    <source>
        <dbReference type="ARBA" id="ARBA00022692"/>
    </source>
</evidence>
<dbReference type="SUPFAM" id="SSF49503">
    <property type="entry name" value="Cupredoxins"/>
    <property type="match status" value="1"/>
</dbReference>
<evidence type="ECO:0000313" key="22">
    <source>
        <dbReference type="EMBL" id="MDV5824389.1"/>
    </source>
</evidence>
<comment type="caution">
    <text evidence="22">The sequence shown here is derived from an EMBL/GenBank/DDBJ whole genome shotgun (WGS) entry which is preliminary data.</text>
</comment>
<dbReference type="PANTHER" id="PTHR22888">
    <property type="entry name" value="CYTOCHROME C OXIDASE, SUBUNIT II"/>
    <property type="match status" value="1"/>
</dbReference>
<dbReference type="InterPro" id="IPR036909">
    <property type="entry name" value="Cyt_c-like_dom_sf"/>
</dbReference>
<protein>
    <recommendedName>
        <fullName evidence="18">Cytochrome c oxidase subunit 2</fullName>
        <ecNumber evidence="18">7.1.1.9</ecNumber>
    </recommendedName>
</protein>
<comment type="subcellular location">
    <subcellularLocation>
        <location evidence="17">Cell membrane</location>
        <topology evidence="17">Multi-pass membrane protein</topology>
    </subcellularLocation>
    <subcellularLocation>
        <location evidence="1">Membrane</location>
        <topology evidence="1">Multi-pass membrane protein</topology>
    </subcellularLocation>
</comment>
<keyword evidence="12 18" id="KW-0186">Copper</keyword>
<keyword evidence="6 17" id="KW-0812">Transmembrane</keyword>
<comment type="function">
    <text evidence="14 18">Subunits I and II form the functional core of the enzyme complex. Electrons originating in cytochrome c are transferred via heme a and Cu(A) to the binuclear center formed by heme a3 and Cu(B).</text>
</comment>
<keyword evidence="3 17" id="KW-0813">Transport</keyword>
<dbReference type="PROSITE" id="PS50857">
    <property type="entry name" value="COX2_CUA"/>
    <property type="match status" value="1"/>
</dbReference>
<dbReference type="InterPro" id="IPR002429">
    <property type="entry name" value="CcO_II-like_C"/>
</dbReference>
<dbReference type="InterPro" id="IPR045187">
    <property type="entry name" value="CcO_II"/>
</dbReference>
<feature type="transmembrane region" description="Helical" evidence="19">
    <location>
        <begin position="22"/>
        <end position="44"/>
    </location>
</feature>
<dbReference type="InterPro" id="IPR009056">
    <property type="entry name" value="Cyt_c-like_dom"/>
</dbReference>
<name>A0ABU3ZY29_9SPHN</name>
<dbReference type="Pfam" id="PF00116">
    <property type="entry name" value="COX2"/>
    <property type="match status" value="1"/>
</dbReference>
<organism evidence="22 23">
    <name type="scientific">Sphingobium naphthae</name>
    <dbReference type="NCBI Taxonomy" id="1886786"/>
    <lineage>
        <taxon>Bacteria</taxon>
        <taxon>Pseudomonadati</taxon>
        <taxon>Pseudomonadota</taxon>
        <taxon>Alphaproteobacteria</taxon>
        <taxon>Sphingomonadales</taxon>
        <taxon>Sphingomonadaceae</taxon>
        <taxon>Sphingobium</taxon>
    </lineage>
</organism>
<evidence type="ECO:0000313" key="23">
    <source>
        <dbReference type="Proteomes" id="UP001185984"/>
    </source>
</evidence>
<evidence type="ECO:0000259" key="20">
    <source>
        <dbReference type="PROSITE" id="PS50857"/>
    </source>
</evidence>
<dbReference type="CDD" id="cd13915">
    <property type="entry name" value="CuRO_HCO_II_like_2"/>
    <property type="match status" value="1"/>
</dbReference>
<dbReference type="PANTHER" id="PTHR22888:SF9">
    <property type="entry name" value="CYTOCHROME C OXIDASE SUBUNIT 2"/>
    <property type="match status" value="1"/>
</dbReference>
<evidence type="ECO:0000256" key="10">
    <source>
        <dbReference type="ARBA" id="ARBA00022989"/>
    </source>
</evidence>
<evidence type="ECO:0000256" key="9">
    <source>
        <dbReference type="ARBA" id="ARBA00022982"/>
    </source>
</evidence>
<dbReference type="Proteomes" id="UP001185984">
    <property type="component" value="Unassembled WGS sequence"/>
</dbReference>
<dbReference type="RefSeq" id="WP_317517131.1">
    <property type="nucleotide sequence ID" value="NZ_JAPTHD010000004.1"/>
</dbReference>
<evidence type="ECO:0000256" key="17">
    <source>
        <dbReference type="RuleBase" id="RU000456"/>
    </source>
</evidence>
<comment type="catalytic activity">
    <reaction evidence="15 18">
        <text>4 Fe(II)-[cytochrome c] + O2 + 8 H(+)(in) = 4 Fe(III)-[cytochrome c] + 2 H2O + 4 H(+)(out)</text>
        <dbReference type="Rhea" id="RHEA:11436"/>
        <dbReference type="Rhea" id="RHEA-COMP:10350"/>
        <dbReference type="Rhea" id="RHEA-COMP:14399"/>
        <dbReference type="ChEBI" id="CHEBI:15377"/>
        <dbReference type="ChEBI" id="CHEBI:15378"/>
        <dbReference type="ChEBI" id="CHEBI:15379"/>
        <dbReference type="ChEBI" id="CHEBI:29033"/>
        <dbReference type="ChEBI" id="CHEBI:29034"/>
        <dbReference type="EC" id="7.1.1.9"/>
    </reaction>
</comment>
<evidence type="ECO:0000256" key="18">
    <source>
        <dbReference type="RuleBase" id="RU004024"/>
    </source>
</evidence>
<keyword evidence="7 16" id="KW-0479">Metal-binding</keyword>
<evidence type="ECO:0000256" key="4">
    <source>
        <dbReference type="ARBA" id="ARBA00022617"/>
    </source>
</evidence>
<dbReference type="PROSITE" id="PS51007">
    <property type="entry name" value="CYTC"/>
    <property type="match status" value="1"/>
</dbReference>
<dbReference type="SUPFAM" id="SSF46626">
    <property type="entry name" value="Cytochrome c"/>
    <property type="match status" value="1"/>
</dbReference>
<gene>
    <name evidence="22" type="primary">coxB</name>
    <name evidence="22" type="ORF">O0R41_12355</name>
</gene>
<evidence type="ECO:0000256" key="11">
    <source>
        <dbReference type="ARBA" id="ARBA00023004"/>
    </source>
</evidence>
<evidence type="ECO:0000259" key="21">
    <source>
        <dbReference type="PROSITE" id="PS51007"/>
    </source>
</evidence>
<keyword evidence="5 17" id="KW-0679">Respiratory chain</keyword>
<proteinExistence type="inferred from homology"/>
<dbReference type="InterPro" id="IPR036257">
    <property type="entry name" value="Cyt_c_oxidase_su2_TM_sf"/>
</dbReference>
<dbReference type="SUPFAM" id="SSF81464">
    <property type="entry name" value="Cytochrome c oxidase subunit II-like, transmembrane region"/>
    <property type="match status" value="1"/>
</dbReference>